<dbReference type="InterPro" id="IPR035943">
    <property type="entry name" value="XisI-like_sf"/>
</dbReference>
<name>U7QU07_9CYAN</name>
<evidence type="ECO:0000313" key="2">
    <source>
        <dbReference type="Proteomes" id="UP000017127"/>
    </source>
</evidence>
<dbReference type="EMBL" id="AUZM01000001">
    <property type="protein sequence ID" value="ERT09886.1"/>
    <property type="molecule type" value="Genomic_DNA"/>
</dbReference>
<proteinExistence type="predicted"/>
<comment type="caution">
    <text evidence="1">The sequence shown here is derived from an EMBL/GenBank/DDBJ whole genome shotgun (WGS) entry which is preliminary data.</text>
</comment>
<organism evidence="1 2">
    <name type="scientific">Lyngbya aestuarii BL J</name>
    <dbReference type="NCBI Taxonomy" id="1348334"/>
    <lineage>
        <taxon>Bacteria</taxon>
        <taxon>Bacillati</taxon>
        <taxon>Cyanobacteriota</taxon>
        <taxon>Cyanophyceae</taxon>
        <taxon>Oscillatoriophycideae</taxon>
        <taxon>Oscillatoriales</taxon>
        <taxon>Microcoleaceae</taxon>
        <taxon>Lyngbya</taxon>
    </lineage>
</organism>
<reference evidence="1 2" key="1">
    <citation type="journal article" date="2013" name="Front. Microbiol.">
        <title>Comparative genomic analyses of the cyanobacterium, Lyngbya aestuarii BL J, a powerful hydrogen producer.</title>
        <authorList>
            <person name="Kothari A."/>
            <person name="Vaughn M."/>
            <person name="Garcia-Pichel F."/>
        </authorList>
    </citation>
    <scope>NUCLEOTIDE SEQUENCE [LARGE SCALE GENOMIC DNA]</scope>
    <source>
        <strain evidence="1 2">BL J</strain>
    </source>
</reference>
<dbReference type="OrthoDB" id="467081at2"/>
<evidence type="ECO:0000313" key="1">
    <source>
        <dbReference type="EMBL" id="ERT09886.1"/>
    </source>
</evidence>
<dbReference type="InterPro" id="IPR014968">
    <property type="entry name" value="XisI"/>
</dbReference>
<dbReference type="Gene3D" id="3.30.310.110">
    <property type="entry name" value="XisI-like"/>
    <property type="match status" value="1"/>
</dbReference>
<dbReference type="SUPFAM" id="SSF143847">
    <property type="entry name" value="XisI-like"/>
    <property type="match status" value="1"/>
</dbReference>
<accession>U7QU07</accession>
<dbReference type="Pfam" id="PF08869">
    <property type="entry name" value="XisI"/>
    <property type="match status" value="1"/>
</dbReference>
<keyword evidence="2" id="KW-1185">Reference proteome</keyword>
<gene>
    <name evidence="1" type="ORF">M595_0169</name>
</gene>
<sequence length="111" mass="13455">MNKLEKYRQIVQSLLMKYSQFKTSEENIETQLKFDTERDHYQILELGWEDYDRIYNCIIHLDIKDGKIWIQRNTTDILIAEELVEMGMPKEDIILGLQHPYKRPFIKYSIV</sequence>
<dbReference type="RefSeq" id="WP_023063948.1">
    <property type="nucleotide sequence ID" value="NZ_AUZM01000001.1"/>
</dbReference>
<dbReference type="AlphaFoldDB" id="U7QU07"/>
<dbReference type="Proteomes" id="UP000017127">
    <property type="component" value="Unassembled WGS sequence"/>
</dbReference>
<protein>
    <submittedName>
        <fullName evidence="1">XisI-like protein</fullName>
    </submittedName>
</protein>
<dbReference type="CDD" id="cd16382">
    <property type="entry name" value="XisI-like"/>
    <property type="match status" value="1"/>
</dbReference>